<comment type="caution">
    <text evidence="2">The sequence shown here is derived from an EMBL/GenBank/DDBJ whole genome shotgun (WGS) entry which is preliminary data.</text>
</comment>
<sequence length="224" mass="24110">MKVFRSLLVTLATLLFLVTLDNSTVTNADEISANANEDQIAKDRFSHLKDSDSLLVLPDGGFLHGEAIVTSNEDPNEVVAHYNSATDPNAITVSQAREIMETNENKANFYDLEKVITPRATQPSGTTWGLSLGASYSSSAFTGSGWRFAGYLFKAINSAGPYLNWRAHIGSGVVGTETEAWNTYSSGVAIGEAIYAGGSTRMSGTSTFYTYNPVKGTYYVVSNT</sequence>
<dbReference type="STRING" id="112904.BH747_12295"/>
<gene>
    <name evidence="2" type="ORF">BH747_12295</name>
</gene>
<feature type="chain" id="PRO_5012664070" evidence="1">
    <location>
        <begin position="29"/>
        <end position="224"/>
    </location>
</feature>
<keyword evidence="1" id="KW-0732">Signal</keyword>
<dbReference type="EMBL" id="MJEA01000018">
    <property type="protein sequence ID" value="OQO68278.1"/>
    <property type="molecule type" value="Genomic_DNA"/>
</dbReference>
<evidence type="ECO:0000313" key="3">
    <source>
        <dbReference type="Proteomes" id="UP000192477"/>
    </source>
</evidence>
<evidence type="ECO:0000256" key="1">
    <source>
        <dbReference type="SAM" id="SignalP"/>
    </source>
</evidence>
<organism evidence="2 3">
    <name type="scientific">Enterococcus villorum</name>
    <dbReference type="NCBI Taxonomy" id="112904"/>
    <lineage>
        <taxon>Bacteria</taxon>
        <taxon>Bacillati</taxon>
        <taxon>Bacillota</taxon>
        <taxon>Bacilli</taxon>
        <taxon>Lactobacillales</taxon>
        <taxon>Enterococcaceae</taxon>
        <taxon>Enterococcus</taxon>
    </lineage>
</organism>
<reference evidence="2 3" key="1">
    <citation type="journal article" date="2017" name="BMC Microbiol.">
        <title>Comparative genomics of Enterococcus spp. isolated from bovine feces.</title>
        <authorList>
            <person name="Beukers A.G."/>
            <person name="Zaheer R."/>
            <person name="Goji N."/>
            <person name="Amoako K.K."/>
            <person name="Chaves A.V."/>
            <person name="Ward M.P."/>
            <person name="McAllister T.A."/>
        </authorList>
    </citation>
    <scope>NUCLEOTIDE SEQUENCE [LARGE SCALE GENOMIC DNA]</scope>
    <source>
        <strain evidence="2 3">F1129D 143</strain>
    </source>
</reference>
<dbReference type="OrthoDB" id="2186567at2"/>
<dbReference type="RefSeq" id="WP_081184849.1">
    <property type="nucleotide sequence ID" value="NZ_MJEA01000018.1"/>
</dbReference>
<protein>
    <submittedName>
        <fullName evidence="2">Uncharacterized protein</fullName>
    </submittedName>
</protein>
<dbReference type="AlphaFoldDB" id="A0A1V8Y6Q2"/>
<proteinExistence type="predicted"/>
<dbReference type="Proteomes" id="UP000192477">
    <property type="component" value="Unassembled WGS sequence"/>
</dbReference>
<name>A0A1V8Y6Q2_9ENTE</name>
<feature type="signal peptide" evidence="1">
    <location>
        <begin position="1"/>
        <end position="28"/>
    </location>
</feature>
<evidence type="ECO:0000313" key="2">
    <source>
        <dbReference type="EMBL" id="OQO68278.1"/>
    </source>
</evidence>
<accession>A0A1V8Y6Q2</accession>